<feature type="compositionally biased region" description="Polar residues" evidence="1">
    <location>
        <begin position="666"/>
        <end position="681"/>
    </location>
</feature>
<accession>A0A6A6CHB7</accession>
<dbReference type="PANTHER" id="PTHR45733:SF8">
    <property type="entry name" value="FORMIN-J"/>
    <property type="match status" value="1"/>
</dbReference>
<feature type="region of interest" description="Disordered" evidence="1">
    <location>
        <begin position="1241"/>
        <end position="1269"/>
    </location>
</feature>
<feature type="compositionally biased region" description="Low complexity" evidence="1">
    <location>
        <begin position="653"/>
        <end position="665"/>
    </location>
</feature>
<feature type="region of interest" description="Disordered" evidence="1">
    <location>
        <begin position="35"/>
        <end position="74"/>
    </location>
</feature>
<feature type="region of interest" description="Disordered" evidence="1">
    <location>
        <begin position="167"/>
        <end position="186"/>
    </location>
</feature>
<reference evidence="3" key="1">
    <citation type="journal article" date="2020" name="Stud. Mycol.">
        <title>101 Dothideomycetes genomes: a test case for predicting lifestyles and emergence of pathogens.</title>
        <authorList>
            <person name="Haridas S."/>
            <person name="Albert R."/>
            <person name="Binder M."/>
            <person name="Bloem J."/>
            <person name="Labutti K."/>
            <person name="Salamov A."/>
            <person name="Andreopoulos B."/>
            <person name="Baker S."/>
            <person name="Barry K."/>
            <person name="Bills G."/>
            <person name="Bluhm B."/>
            <person name="Cannon C."/>
            <person name="Castanera R."/>
            <person name="Culley D."/>
            <person name="Daum C."/>
            <person name="Ezra D."/>
            <person name="Gonzalez J."/>
            <person name="Henrissat B."/>
            <person name="Kuo A."/>
            <person name="Liang C."/>
            <person name="Lipzen A."/>
            <person name="Lutzoni F."/>
            <person name="Magnuson J."/>
            <person name="Mondo S."/>
            <person name="Nolan M."/>
            <person name="Ohm R."/>
            <person name="Pangilinan J."/>
            <person name="Park H.-J."/>
            <person name="Ramirez L."/>
            <person name="Alfaro M."/>
            <person name="Sun H."/>
            <person name="Tritt A."/>
            <person name="Yoshinaga Y."/>
            <person name="Zwiers L.-H."/>
            <person name="Turgeon B."/>
            <person name="Goodwin S."/>
            <person name="Spatafora J."/>
            <person name="Crous P."/>
            <person name="Grigoriev I."/>
        </authorList>
    </citation>
    <scope>NUCLEOTIDE SEQUENCE</scope>
    <source>
        <strain evidence="3">ATCC 36951</strain>
    </source>
</reference>
<feature type="compositionally biased region" description="Low complexity" evidence="1">
    <location>
        <begin position="35"/>
        <end position="52"/>
    </location>
</feature>
<gene>
    <name evidence="3" type="ORF">M409DRAFT_23218</name>
</gene>
<evidence type="ECO:0000313" key="4">
    <source>
        <dbReference type="Proteomes" id="UP000799537"/>
    </source>
</evidence>
<feature type="signal peptide" evidence="2">
    <location>
        <begin position="1"/>
        <end position="20"/>
    </location>
</feature>
<proteinExistence type="predicted"/>
<feature type="compositionally biased region" description="Polar residues" evidence="1">
    <location>
        <begin position="53"/>
        <end position="71"/>
    </location>
</feature>
<name>A0A6A6CHB7_ZASCE</name>
<evidence type="ECO:0000313" key="3">
    <source>
        <dbReference type="EMBL" id="KAF2166584.1"/>
    </source>
</evidence>
<feature type="compositionally biased region" description="Polar residues" evidence="1">
    <location>
        <begin position="846"/>
        <end position="879"/>
    </location>
</feature>
<dbReference type="Proteomes" id="UP000799537">
    <property type="component" value="Unassembled WGS sequence"/>
</dbReference>
<keyword evidence="2" id="KW-0732">Signal</keyword>
<dbReference type="InterPro" id="IPR051144">
    <property type="entry name" value="Formin_homology_domain"/>
</dbReference>
<dbReference type="OrthoDB" id="3645368at2759"/>
<sequence length="1292" mass="130500">MRVDVLAVALSAWFFGGSKADPVVRSFPLYANHTTNSSTLSSTSNSITSSTLVEETTTRSSSSDATLSTGFNSTTPSSTIASASNSLLHDISEPSSTGNIAHNESISTTAETSLHATANSSSSDSIAHNETVSSTAGYSSHATANLSTSATRGLGAFIAAGLGISSSSSSPLTTSATTSNTSTVSIPPVNSSTTRLFHSGAILAASNATVHSTGYTIHATGTGSLGPLPTLHNSTHHRNSTNDTCWAEWNSYWDLVRPTVSTDVETTYTYTVTSYIEIPLSSTSYTTFIGTDFAGTYIRDTYTVTEPITEIDTWSVFGPTTYTDLVPTSVGQNPHATTPACVLPSSVSGCQSSWDFWASHQYVEPTYYDAVPSSCFWYNTSLPPGPSATCDSLMSSAGSADESWYSIQSSIAPLCTQASIGGDVCENLRDDFAPSNGGGGMWQTTPSPWPGSQVLAPSCTVGCGQCRVTGGTVQLLYWPPATASPSPGQIVTATGFGTTFTSPTLYISFDSLYASDFCSAIGTTIQNTILPITNSATLSSIYGWNAGGYSLPSASFNFTDLYQTPVAQSIWESQVWCASLRFIYDSNVHKNRNFTCPRDGEYEPLIALPNEVRGAEPAWASCIGALNGAYDPPLALSAATAEVLPTRPGGGPSPTTSPAPGWTPTQGQSHPTSTPVGQSDQLPPASSDPPKQSPGSSPTEGGEQPPASTGGIGNQDPSNQNQNRSGGSGSQNSNSNSNGQNSNGQNSNVQNSNSQNSNNHNSNNQNSNSNSNNQDSNSNSNQNSNSQNSNNQNSNNDNNNGQSGGGQTSDSQNTNSQNQGSPSQNDQNNEQAAPANALSVLESAVDSASNNANTAVPLPNSSPNNGAGLNSDSSNQSGGSVIVAGNNGDSITASPQGSSAVVVNQGGSQATIQAGQQTVVGGHTISVGSSANSIVVDGATKAFGGGQAGVTPAPAAVLAASGQSFTASAQGSNVVVAVGGSSITLADGSATTIAGQRVSALPDGSGLVVGSQTLALPQNAVASSGSGAPAVWTDNGKTFTATPSGNSVIVAEGGSTITLADGSATTIDGEVISALPSGQGVVINGASTISFASAASSESGAAITFTEHGHAITATPIPGAIVVSDGSGTITLKDGSSTVFDGETISALPSGQGLVVDGSSTMLFPTGSSSRHGEATFTEHGHTITASDIPGGVVLWDGSSSVTVKDGSSTIFEGETISVPSNGQTVVVDGTTSALDGATTATTAGANKNDPGSAIGTLPADRPTPANGSDGQRIGASLLLGLVGLCVVFSFV</sequence>
<dbReference type="RefSeq" id="XP_033667473.1">
    <property type="nucleotide sequence ID" value="XM_033806683.1"/>
</dbReference>
<feature type="chain" id="PRO_5025565131" evidence="2">
    <location>
        <begin position="21"/>
        <end position="1292"/>
    </location>
</feature>
<feature type="compositionally biased region" description="Polar residues" evidence="1">
    <location>
        <begin position="887"/>
        <end position="899"/>
    </location>
</feature>
<dbReference type="PANTHER" id="PTHR45733">
    <property type="entry name" value="FORMIN-J"/>
    <property type="match status" value="1"/>
</dbReference>
<dbReference type="EMBL" id="ML993596">
    <property type="protein sequence ID" value="KAF2166584.1"/>
    <property type="molecule type" value="Genomic_DNA"/>
</dbReference>
<feature type="compositionally biased region" description="Polar residues" evidence="1">
    <location>
        <begin position="689"/>
        <end position="699"/>
    </location>
</feature>
<feature type="region of interest" description="Disordered" evidence="1">
    <location>
        <begin position="643"/>
        <end position="899"/>
    </location>
</feature>
<dbReference type="GeneID" id="54559955"/>
<evidence type="ECO:0000256" key="1">
    <source>
        <dbReference type="SAM" id="MobiDB-lite"/>
    </source>
</evidence>
<evidence type="ECO:0000256" key="2">
    <source>
        <dbReference type="SAM" id="SignalP"/>
    </source>
</evidence>
<feature type="compositionally biased region" description="Low complexity" evidence="1">
    <location>
        <begin position="167"/>
        <end position="185"/>
    </location>
</feature>
<organism evidence="3 4">
    <name type="scientific">Zasmidium cellare ATCC 36951</name>
    <dbReference type="NCBI Taxonomy" id="1080233"/>
    <lineage>
        <taxon>Eukaryota</taxon>
        <taxon>Fungi</taxon>
        <taxon>Dikarya</taxon>
        <taxon>Ascomycota</taxon>
        <taxon>Pezizomycotina</taxon>
        <taxon>Dothideomycetes</taxon>
        <taxon>Dothideomycetidae</taxon>
        <taxon>Mycosphaerellales</taxon>
        <taxon>Mycosphaerellaceae</taxon>
        <taxon>Zasmidium</taxon>
    </lineage>
</organism>
<protein>
    <submittedName>
        <fullName evidence="3">Uncharacterized protein</fullName>
    </submittedName>
</protein>
<feature type="compositionally biased region" description="Polar residues" evidence="1">
    <location>
        <begin position="814"/>
        <end position="831"/>
    </location>
</feature>
<feature type="compositionally biased region" description="Low complexity" evidence="1">
    <location>
        <begin position="718"/>
        <end position="801"/>
    </location>
</feature>
<keyword evidence="4" id="KW-1185">Reference proteome</keyword>